<dbReference type="InterPro" id="IPR001623">
    <property type="entry name" value="DnaJ_domain"/>
</dbReference>
<dbReference type="GO" id="GO:0035719">
    <property type="term" value="P:tRNA import into nucleus"/>
    <property type="evidence" value="ECO:0007669"/>
    <property type="project" value="EnsemblFungi"/>
</dbReference>
<dbReference type="AlphaFoldDB" id="A0A1U7LV04"/>
<dbReference type="GO" id="GO:0030544">
    <property type="term" value="F:Hsp70 protein binding"/>
    <property type="evidence" value="ECO:0007669"/>
    <property type="project" value="InterPro"/>
</dbReference>
<dbReference type="InterPro" id="IPR036410">
    <property type="entry name" value="HSP_DnaJ_Cys-rich_dom_sf"/>
</dbReference>
<dbReference type="Gene3D" id="2.10.230.10">
    <property type="entry name" value="Heat shock protein DnaJ, cysteine-rich domain"/>
    <property type="match status" value="1"/>
</dbReference>
<evidence type="ECO:0000256" key="7">
    <source>
        <dbReference type="SAM" id="MobiDB-lite"/>
    </source>
</evidence>
<dbReference type="GO" id="GO:0140454">
    <property type="term" value="P:protein aggregate center assembly"/>
    <property type="evidence" value="ECO:0007669"/>
    <property type="project" value="EnsemblFungi"/>
</dbReference>
<dbReference type="GO" id="GO:0006511">
    <property type="term" value="P:ubiquitin-dependent protein catabolic process"/>
    <property type="evidence" value="ECO:0007669"/>
    <property type="project" value="EnsemblFungi"/>
</dbReference>
<dbReference type="GO" id="GO:0140455">
    <property type="term" value="P:cytoplasm protein quality control"/>
    <property type="evidence" value="ECO:0007669"/>
    <property type="project" value="EnsemblFungi"/>
</dbReference>
<dbReference type="GO" id="GO:0140602">
    <property type="term" value="C:nucleolar peripheral inclusion body"/>
    <property type="evidence" value="ECO:0007669"/>
    <property type="project" value="EnsemblFungi"/>
</dbReference>
<dbReference type="GO" id="GO:0034605">
    <property type="term" value="P:cellular response to heat"/>
    <property type="evidence" value="ECO:0007669"/>
    <property type="project" value="EnsemblFungi"/>
</dbReference>
<dbReference type="SUPFAM" id="SSF57938">
    <property type="entry name" value="DnaJ/Hsp40 cysteine-rich domain"/>
    <property type="match status" value="1"/>
</dbReference>
<evidence type="ECO:0000256" key="6">
    <source>
        <dbReference type="PROSITE-ProRule" id="PRU00546"/>
    </source>
</evidence>
<name>A0A1U7LV04_NEOID</name>
<evidence type="ECO:0000259" key="8">
    <source>
        <dbReference type="PROSITE" id="PS50076"/>
    </source>
</evidence>
<sequence>MVKDTKNPDDPHKFKEISHAYEILSDPEKRSLYDQYGEDGLSNKGGMGGMDAEDLFAQFFGGGFHGTRNRGPPRGKDLVHPIKVTLEDLYRGKVSKLALQKNVICKTCDGRGAKEGCVKKCAHCGGNGVKIVHRQLGPMIQRVQMQCQDCEASGEVIANKDRCKTCHAKKVVSERKILEVHIDKGMSASAQVRFQGEGDQAPGLIPGDVIFVLDVAPHPRFTRKNDDLFYVAKIDLLTALAGGEIYIEHLDERWLRIPILAGEAIKPGEIKVVEFEGMPVQRHHNNGQLYIRFDVEFPDPYWTKTQTISLLESILPPRKTDIHLPPKKAVVDEVVLGNVDPMQQARARGAANGDSKMDVDDGDEEGGQPGVQCAQS</sequence>
<feature type="zinc finger region" description="CR-type" evidence="6">
    <location>
        <begin position="92"/>
        <end position="175"/>
    </location>
</feature>
<dbReference type="InterPro" id="IPR018253">
    <property type="entry name" value="DnaJ_domain_CS"/>
</dbReference>
<dbReference type="Pfam" id="PF00684">
    <property type="entry name" value="DnaJ_CXXCXGXG"/>
    <property type="match status" value="1"/>
</dbReference>
<gene>
    <name evidence="10" type="ORF">NEOLI_003106</name>
</gene>
<dbReference type="EMBL" id="LXFE01000182">
    <property type="protein sequence ID" value="OLL26448.1"/>
    <property type="molecule type" value="Genomic_DNA"/>
</dbReference>
<dbReference type="CDD" id="cd10747">
    <property type="entry name" value="DnaJ_C"/>
    <property type="match status" value="1"/>
</dbReference>
<dbReference type="InterPro" id="IPR008971">
    <property type="entry name" value="HSP40/DnaJ_pept-bd"/>
</dbReference>
<evidence type="ECO:0000256" key="3">
    <source>
        <dbReference type="ARBA" id="ARBA00022771"/>
    </source>
</evidence>
<dbReference type="GO" id="GO:0042026">
    <property type="term" value="P:protein refolding"/>
    <property type="evidence" value="ECO:0007669"/>
    <property type="project" value="EnsemblFungi"/>
</dbReference>
<dbReference type="Gene3D" id="1.10.287.110">
    <property type="entry name" value="DnaJ domain"/>
    <property type="match status" value="1"/>
</dbReference>
<dbReference type="InterPro" id="IPR044713">
    <property type="entry name" value="DNJA1/2-like"/>
</dbReference>
<keyword evidence="1 6" id="KW-0479">Metal-binding</keyword>
<dbReference type="PRINTS" id="PR00625">
    <property type="entry name" value="JDOMAIN"/>
</dbReference>
<dbReference type="GO" id="GO:0072380">
    <property type="term" value="C:TRC complex"/>
    <property type="evidence" value="ECO:0007669"/>
    <property type="project" value="EnsemblFungi"/>
</dbReference>
<dbReference type="GO" id="GO:0045047">
    <property type="term" value="P:protein targeting to ER"/>
    <property type="evidence" value="ECO:0007669"/>
    <property type="project" value="EnsemblFungi"/>
</dbReference>
<dbReference type="OMA" id="RVCPTCV"/>
<dbReference type="Pfam" id="PF01556">
    <property type="entry name" value="DnaJ_C"/>
    <property type="match status" value="1"/>
</dbReference>
<organism evidence="10 11">
    <name type="scientific">Neolecta irregularis (strain DAH-3)</name>
    <dbReference type="NCBI Taxonomy" id="1198029"/>
    <lineage>
        <taxon>Eukaryota</taxon>
        <taxon>Fungi</taxon>
        <taxon>Dikarya</taxon>
        <taxon>Ascomycota</taxon>
        <taxon>Taphrinomycotina</taxon>
        <taxon>Neolectales</taxon>
        <taxon>Neolectaceae</taxon>
        <taxon>Neolecta</taxon>
    </lineage>
</organism>
<dbReference type="InterPro" id="IPR002939">
    <property type="entry name" value="DnaJ_C"/>
</dbReference>
<dbReference type="PROSITE" id="PS50076">
    <property type="entry name" value="DNAJ_2"/>
    <property type="match status" value="1"/>
</dbReference>
<feature type="domain" description="J" evidence="8">
    <location>
        <begin position="1"/>
        <end position="37"/>
    </location>
</feature>
<dbReference type="FunFam" id="2.60.260.20:FF:000003">
    <property type="entry name" value="DnaJ subfamily A member 2"/>
    <property type="match status" value="1"/>
</dbReference>
<dbReference type="GO" id="GO:0009267">
    <property type="term" value="P:cellular response to starvation"/>
    <property type="evidence" value="ECO:0007669"/>
    <property type="project" value="EnsemblFungi"/>
</dbReference>
<dbReference type="GO" id="GO:0051082">
    <property type="term" value="F:unfolded protein binding"/>
    <property type="evidence" value="ECO:0007669"/>
    <property type="project" value="EnsemblFungi"/>
</dbReference>
<protein>
    <submittedName>
        <fullName evidence="10">Mitochondrial protein import protein mas5</fullName>
    </submittedName>
</protein>
<evidence type="ECO:0000313" key="11">
    <source>
        <dbReference type="Proteomes" id="UP000186594"/>
    </source>
</evidence>
<keyword evidence="11" id="KW-1185">Reference proteome</keyword>
<dbReference type="Proteomes" id="UP000186594">
    <property type="component" value="Unassembled WGS sequence"/>
</dbReference>
<dbReference type="GO" id="GO:0006626">
    <property type="term" value="P:protein targeting to mitochondrion"/>
    <property type="evidence" value="ECO:0007669"/>
    <property type="project" value="EnsemblFungi"/>
</dbReference>
<dbReference type="CDD" id="cd10719">
    <property type="entry name" value="DnaJ_zf"/>
    <property type="match status" value="1"/>
</dbReference>
<feature type="domain" description="CR-type" evidence="9">
    <location>
        <begin position="92"/>
        <end position="175"/>
    </location>
</feature>
<evidence type="ECO:0000256" key="2">
    <source>
        <dbReference type="ARBA" id="ARBA00022737"/>
    </source>
</evidence>
<dbReference type="GO" id="GO:0008270">
    <property type="term" value="F:zinc ion binding"/>
    <property type="evidence" value="ECO:0007669"/>
    <property type="project" value="UniProtKB-KW"/>
</dbReference>
<evidence type="ECO:0000256" key="4">
    <source>
        <dbReference type="ARBA" id="ARBA00022833"/>
    </source>
</evidence>
<comment type="caution">
    <text evidence="10">The sequence shown here is derived from an EMBL/GenBank/DDBJ whole genome shotgun (WGS) entry which is preliminary data.</text>
</comment>
<feature type="region of interest" description="Disordered" evidence="7">
    <location>
        <begin position="343"/>
        <end position="376"/>
    </location>
</feature>
<dbReference type="PROSITE" id="PS51188">
    <property type="entry name" value="ZF_CR"/>
    <property type="match status" value="1"/>
</dbReference>
<dbReference type="GO" id="GO:0048471">
    <property type="term" value="C:perinuclear region of cytoplasm"/>
    <property type="evidence" value="ECO:0007669"/>
    <property type="project" value="EnsemblFungi"/>
</dbReference>
<dbReference type="STRING" id="1198029.A0A1U7LV04"/>
<dbReference type="GO" id="GO:0036503">
    <property type="term" value="P:ERAD pathway"/>
    <property type="evidence" value="ECO:0007669"/>
    <property type="project" value="EnsemblFungi"/>
</dbReference>
<dbReference type="PANTHER" id="PTHR43888">
    <property type="entry name" value="DNAJ-LIKE-2, ISOFORM A-RELATED"/>
    <property type="match status" value="1"/>
</dbReference>
<dbReference type="Gene3D" id="2.60.260.20">
    <property type="entry name" value="Urease metallochaperone UreE, N-terminal domain"/>
    <property type="match status" value="2"/>
</dbReference>
<dbReference type="GO" id="GO:0140453">
    <property type="term" value="C:protein aggregate center"/>
    <property type="evidence" value="ECO:0007669"/>
    <property type="project" value="EnsemblFungi"/>
</dbReference>
<dbReference type="InterPro" id="IPR036869">
    <property type="entry name" value="J_dom_sf"/>
</dbReference>
<evidence type="ECO:0000256" key="5">
    <source>
        <dbReference type="ARBA" id="ARBA00023186"/>
    </source>
</evidence>
<dbReference type="InterPro" id="IPR001305">
    <property type="entry name" value="HSP_DnaJ_Cys-rich_dom"/>
</dbReference>
<evidence type="ECO:0000259" key="9">
    <source>
        <dbReference type="PROSITE" id="PS51188"/>
    </source>
</evidence>
<dbReference type="GO" id="GO:0051131">
    <property type="term" value="P:chaperone-mediated protein complex assembly"/>
    <property type="evidence" value="ECO:0007669"/>
    <property type="project" value="EnsemblFungi"/>
</dbReference>
<dbReference type="SUPFAM" id="SSF46565">
    <property type="entry name" value="Chaperone J-domain"/>
    <property type="match status" value="1"/>
</dbReference>
<evidence type="ECO:0000256" key="1">
    <source>
        <dbReference type="ARBA" id="ARBA00022723"/>
    </source>
</evidence>
<reference evidence="10 11" key="1">
    <citation type="submission" date="2016-04" db="EMBL/GenBank/DDBJ databases">
        <title>Evolutionary innovation and constraint leading to complex multicellularity in the Ascomycota.</title>
        <authorList>
            <person name="Cisse O."/>
            <person name="Nguyen A."/>
            <person name="Hewitt D.A."/>
            <person name="Jedd G."/>
            <person name="Stajich J.E."/>
        </authorList>
    </citation>
    <scope>NUCLEOTIDE SEQUENCE [LARGE SCALE GENOMIC DNA]</scope>
    <source>
        <strain evidence="10 11">DAH-3</strain>
    </source>
</reference>
<keyword evidence="5" id="KW-0143">Chaperone</keyword>
<dbReference type="OrthoDB" id="550424at2759"/>
<dbReference type="GO" id="GO:0001671">
    <property type="term" value="F:ATPase activator activity"/>
    <property type="evidence" value="ECO:0007669"/>
    <property type="project" value="EnsemblFungi"/>
</dbReference>
<keyword evidence="2" id="KW-0677">Repeat</keyword>
<dbReference type="Pfam" id="PF00226">
    <property type="entry name" value="DnaJ"/>
    <property type="match status" value="1"/>
</dbReference>
<dbReference type="GO" id="GO:0006458">
    <property type="term" value="P:'de novo' protein folding"/>
    <property type="evidence" value="ECO:0007669"/>
    <property type="project" value="EnsemblFungi"/>
</dbReference>
<keyword evidence="4 6" id="KW-0862">Zinc</keyword>
<proteinExistence type="predicted"/>
<keyword evidence="3 6" id="KW-0863">Zinc-finger</keyword>
<dbReference type="SUPFAM" id="SSF49493">
    <property type="entry name" value="HSP40/DnaJ peptide-binding domain"/>
    <property type="match status" value="2"/>
</dbReference>
<dbReference type="FunFam" id="2.10.230.10:FF:000001">
    <property type="entry name" value="DnaJ subfamily A member 2"/>
    <property type="match status" value="1"/>
</dbReference>
<evidence type="ECO:0000313" key="10">
    <source>
        <dbReference type="EMBL" id="OLL26448.1"/>
    </source>
</evidence>
<accession>A0A1U7LV04</accession>
<dbReference type="PROSITE" id="PS00636">
    <property type="entry name" value="DNAJ_1"/>
    <property type="match status" value="1"/>
</dbReference>